<dbReference type="PANTHER" id="PTHR12307:SF36">
    <property type="entry name" value="GLYCOGEN-BINDING SUBUNIT 76A"/>
    <property type="match status" value="1"/>
</dbReference>
<reference evidence="3 4" key="1">
    <citation type="submission" date="2016-07" db="EMBL/GenBank/DDBJ databases">
        <title>Pervasive Adenine N6-methylation of Active Genes in Fungi.</title>
        <authorList>
            <consortium name="DOE Joint Genome Institute"/>
            <person name="Mondo S.J."/>
            <person name="Dannebaum R.O."/>
            <person name="Kuo R.C."/>
            <person name="Labutti K."/>
            <person name="Haridas S."/>
            <person name="Kuo A."/>
            <person name="Salamov A."/>
            <person name="Ahrendt S.R."/>
            <person name="Lipzen A."/>
            <person name="Sullivan W."/>
            <person name="Andreopoulos W.B."/>
            <person name="Clum A."/>
            <person name="Lindquist E."/>
            <person name="Daum C."/>
            <person name="Ramamoorthy G.K."/>
            <person name="Gryganskyi A."/>
            <person name="Culley D."/>
            <person name="Magnuson J.K."/>
            <person name="James T.Y."/>
            <person name="O'Malley M.A."/>
            <person name="Stajich J.E."/>
            <person name="Spatafora J.W."/>
            <person name="Visel A."/>
            <person name="Grigoriev I.V."/>
        </authorList>
    </citation>
    <scope>NUCLEOTIDE SEQUENCE [LARGE SCALE GENOMIC DNA]</scope>
    <source>
        <strain evidence="3 4">68-887.2</strain>
    </source>
</reference>
<feature type="compositionally biased region" description="Low complexity" evidence="1">
    <location>
        <begin position="795"/>
        <end position="808"/>
    </location>
</feature>
<sequence length="847" mass="90549">MTTDSLQIAQRRGRRPRLFGFTELPESSGSSASSSRDGSRANSPATSQNNSPERARTGSPLTAPSMSASSSTPVAGPASSAPGNFIPRRHPVRARSETNLMTLSSSSNPVLPRRRDNGLKLDFAGIIPATNQQEMEAAVVPSPYSATLIRKKSGEILKPALKYIGRLGPNGTPVGEETPQPRTRFESKSLPSTPSCPKYVHFDAQLERVKLFLHDQKPQVVSRGGSPKAEYTTSEGEEFPFPSTDEERDDQKVLQIKLPNFPTSPPPDADLYLESLYLDDDRRSLRGITVCKNLAFQKWVAVRFTFDWWQTTSEVTAIHKDSIKGGAYDRFSFQIKLHDMIAKIEQKTLFMAIRYTTDGREIWDSNGGQNYQVLFEKVAGESRAQTLAKRSVQNRIAQGMGKAVGGKASQWSVTGGAQDDDRMADLRAKLSRLTGDDLGASPPQLSPGGANRPSFAFSPRKNAAFAPSASSPTRSFSAIEPAKSDLPSAGPALAARYDFGASLRTTKERRSSNSPNLQSTDLPQVRTGLLNYKRNDGHAATEFYSPRFSPNMQSDSLPVPNGGGGDYFFAPPSTSPASMNSPNVAQGLTVPDLQVQEPSPPAIEDHSTGLSFGVAASSSTPSGGQTTPTTSERQATESPSTSNRSTPLPQRRPSVSRAHSSPPAITRFLAASASSSKESSPPSLDPSGPGSASETPSDSPKSPPDVSLPKWSPTSPLDMNVDGPASADSLASYSSFIEQFCWGGAPPSAIHADIALKRSHSTSSLDTYFISSAHGESGHATPRATSPFAVATPMSSSSSTSSYYTSYSRQSTPQREHGRDEIDSVEDGLGGFTSLLGRISPSSTVAC</sequence>
<dbReference type="GO" id="GO:2001069">
    <property type="term" value="F:glycogen binding"/>
    <property type="evidence" value="ECO:0007669"/>
    <property type="project" value="TreeGrafter"/>
</dbReference>
<feature type="region of interest" description="Disordered" evidence="1">
    <location>
        <begin position="168"/>
        <end position="192"/>
    </location>
</feature>
<dbReference type="GO" id="GO:0008157">
    <property type="term" value="F:protein phosphatase 1 binding"/>
    <property type="evidence" value="ECO:0007669"/>
    <property type="project" value="TreeGrafter"/>
</dbReference>
<feature type="compositionally biased region" description="Polar residues" evidence="1">
    <location>
        <begin position="97"/>
        <end position="109"/>
    </location>
</feature>
<feature type="region of interest" description="Disordered" evidence="1">
    <location>
        <begin position="1"/>
        <end position="113"/>
    </location>
</feature>
<dbReference type="AlphaFoldDB" id="A0A1Y2AHI0"/>
<dbReference type="OrthoDB" id="1881at2759"/>
<dbReference type="GO" id="GO:0000164">
    <property type="term" value="C:protein phosphatase type 1 complex"/>
    <property type="evidence" value="ECO:0007669"/>
    <property type="project" value="TreeGrafter"/>
</dbReference>
<dbReference type="Proteomes" id="UP000193986">
    <property type="component" value="Unassembled WGS sequence"/>
</dbReference>
<dbReference type="InParanoid" id="A0A1Y2AHI0"/>
<feature type="region of interest" description="Disordered" evidence="1">
    <location>
        <begin position="544"/>
        <end position="723"/>
    </location>
</feature>
<feature type="compositionally biased region" description="Low complexity" evidence="1">
    <location>
        <begin position="670"/>
        <end position="709"/>
    </location>
</feature>
<dbReference type="InterPro" id="IPR038175">
    <property type="entry name" value="CBM21_dom_sf"/>
</dbReference>
<feature type="compositionally biased region" description="Low complexity" evidence="1">
    <location>
        <begin position="27"/>
        <end position="43"/>
    </location>
</feature>
<comment type="caution">
    <text evidence="3">The sequence shown here is derived from an EMBL/GenBank/DDBJ whole genome shotgun (WGS) entry which is preliminary data.</text>
</comment>
<dbReference type="PROSITE" id="PS51159">
    <property type="entry name" value="CBM21"/>
    <property type="match status" value="1"/>
</dbReference>
<feature type="region of interest" description="Disordered" evidence="1">
    <location>
        <begin position="434"/>
        <end position="458"/>
    </location>
</feature>
<proteinExistence type="predicted"/>
<organism evidence="3 4">
    <name type="scientific">Naematelia encephala</name>
    <dbReference type="NCBI Taxonomy" id="71784"/>
    <lineage>
        <taxon>Eukaryota</taxon>
        <taxon>Fungi</taxon>
        <taxon>Dikarya</taxon>
        <taxon>Basidiomycota</taxon>
        <taxon>Agaricomycotina</taxon>
        <taxon>Tremellomycetes</taxon>
        <taxon>Tremellales</taxon>
        <taxon>Naemateliaceae</taxon>
        <taxon>Naematelia</taxon>
    </lineage>
</organism>
<keyword evidence="4" id="KW-1185">Reference proteome</keyword>
<evidence type="ECO:0000313" key="4">
    <source>
        <dbReference type="Proteomes" id="UP000193986"/>
    </source>
</evidence>
<feature type="compositionally biased region" description="Polar residues" evidence="1">
    <location>
        <begin position="632"/>
        <end position="648"/>
    </location>
</feature>
<dbReference type="InterPro" id="IPR050782">
    <property type="entry name" value="PP1_regulatory_subunit_3"/>
</dbReference>
<feature type="compositionally biased region" description="Low complexity" evidence="1">
    <location>
        <begin position="617"/>
        <end position="631"/>
    </location>
</feature>
<feature type="domain" description="CBM21" evidence="2">
    <location>
        <begin position="263"/>
        <end position="374"/>
    </location>
</feature>
<dbReference type="EMBL" id="MCFC01000111">
    <property type="protein sequence ID" value="ORY21425.1"/>
    <property type="molecule type" value="Genomic_DNA"/>
</dbReference>
<dbReference type="STRING" id="71784.A0A1Y2AHI0"/>
<evidence type="ECO:0000259" key="2">
    <source>
        <dbReference type="PROSITE" id="PS51159"/>
    </source>
</evidence>
<dbReference type="Gene3D" id="2.60.40.2440">
    <property type="entry name" value="Carbohydrate binding type-21 domain"/>
    <property type="match status" value="1"/>
</dbReference>
<feature type="compositionally biased region" description="Polar residues" evidence="1">
    <location>
        <begin position="575"/>
        <end position="586"/>
    </location>
</feature>
<feature type="region of interest" description="Disordered" evidence="1">
    <location>
        <begin position="774"/>
        <end position="826"/>
    </location>
</feature>
<dbReference type="InterPro" id="IPR005036">
    <property type="entry name" value="CBM21_dom"/>
</dbReference>
<name>A0A1Y2AHI0_9TREE</name>
<gene>
    <name evidence="3" type="ORF">BCR39DRAFT_553611</name>
</gene>
<feature type="region of interest" description="Disordered" evidence="1">
    <location>
        <begin position="220"/>
        <end position="247"/>
    </location>
</feature>
<evidence type="ECO:0000256" key="1">
    <source>
        <dbReference type="SAM" id="MobiDB-lite"/>
    </source>
</evidence>
<protein>
    <submittedName>
        <fullName evidence="3">Putative phosphatase regulatory subunit-domain-containing protein</fullName>
    </submittedName>
</protein>
<evidence type="ECO:0000313" key="3">
    <source>
        <dbReference type="EMBL" id="ORY21425.1"/>
    </source>
</evidence>
<accession>A0A1Y2AHI0</accession>
<feature type="compositionally biased region" description="Low complexity" evidence="1">
    <location>
        <begin position="59"/>
        <end position="73"/>
    </location>
</feature>
<dbReference type="GO" id="GO:0005979">
    <property type="term" value="P:regulation of glycogen biosynthetic process"/>
    <property type="evidence" value="ECO:0007669"/>
    <property type="project" value="TreeGrafter"/>
</dbReference>
<dbReference type="PANTHER" id="PTHR12307">
    <property type="entry name" value="PROTEIN PHOSPHATASE 1 REGULATORY SUBUNIT"/>
    <property type="match status" value="1"/>
</dbReference>
<dbReference type="Pfam" id="PF03370">
    <property type="entry name" value="CBM_21"/>
    <property type="match status" value="1"/>
</dbReference>